<dbReference type="Gene3D" id="1.25.40.10">
    <property type="entry name" value="Tetratricopeptide repeat domain"/>
    <property type="match status" value="1"/>
</dbReference>
<dbReference type="InterPro" id="IPR019734">
    <property type="entry name" value="TPR_rpt"/>
</dbReference>
<dbReference type="EMBL" id="CP159289">
    <property type="protein sequence ID" value="XCH23043.1"/>
    <property type="molecule type" value="Genomic_DNA"/>
</dbReference>
<evidence type="ECO:0000256" key="1">
    <source>
        <dbReference type="PROSITE-ProRule" id="PRU00339"/>
    </source>
</evidence>
<dbReference type="PROSITE" id="PS50005">
    <property type="entry name" value="TPR"/>
    <property type="match status" value="1"/>
</dbReference>
<protein>
    <recommendedName>
        <fullName evidence="4">Tetratricopeptide repeat protein</fullName>
    </recommendedName>
</protein>
<feature type="repeat" description="TPR" evidence="1">
    <location>
        <begin position="246"/>
        <end position="279"/>
    </location>
</feature>
<feature type="signal peptide" evidence="2">
    <location>
        <begin position="1"/>
        <end position="22"/>
    </location>
</feature>
<organism evidence="3">
    <name type="scientific">Dyadobacter sp. 676</name>
    <dbReference type="NCBI Taxonomy" id="3088362"/>
    <lineage>
        <taxon>Bacteria</taxon>
        <taxon>Pseudomonadati</taxon>
        <taxon>Bacteroidota</taxon>
        <taxon>Cytophagia</taxon>
        <taxon>Cytophagales</taxon>
        <taxon>Spirosomataceae</taxon>
        <taxon>Dyadobacter</taxon>
    </lineage>
</organism>
<dbReference type="RefSeq" id="WP_353718369.1">
    <property type="nucleotide sequence ID" value="NZ_CP159289.1"/>
</dbReference>
<keyword evidence="1" id="KW-0802">TPR repeat</keyword>
<keyword evidence="2" id="KW-0732">Signal</keyword>
<name>A0AAU8FG14_9BACT</name>
<dbReference type="InterPro" id="IPR011990">
    <property type="entry name" value="TPR-like_helical_dom_sf"/>
</dbReference>
<evidence type="ECO:0000256" key="2">
    <source>
        <dbReference type="SAM" id="SignalP"/>
    </source>
</evidence>
<evidence type="ECO:0000313" key="3">
    <source>
        <dbReference type="EMBL" id="XCH23043.1"/>
    </source>
</evidence>
<accession>A0AAU8FG14</accession>
<proteinExistence type="predicted"/>
<reference evidence="3" key="1">
    <citation type="submission" date="2024-06" db="EMBL/GenBank/DDBJ databases">
        <title>Sequencing and assembly of the genome of Dyadobacter sp. strain 676, a symbiont of Cyamopsis tetragonoloba.</title>
        <authorList>
            <person name="Guro P."/>
            <person name="Sazanova A."/>
            <person name="Kuznetsova I."/>
            <person name="Belimov A."/>
            <person name="Safronova V."/>
        </authorList>
    </citation>
    <scope>NUCLEOTIDE SEQUENCE</scope>
    <source>
        <strain evidence="3">676</strain>
    </source>
</reference>
<dbReference type="AlphaFoldDB" id="A0AAU8FG14"/>
<feature type="chain" id="PRO_5043717286" description="Tetratricopeptide repeat protein" evidence="2">
    <location>
        <begin position="23"/>
        <end position="292"/>
    </location>
</feature>
<dbReference type="SUPFAM" id="SSF48452">
    <property type="entry name" value="TPR-like"/>
    <property type="match status" value="1"/>
</dbReference>
<sequence length="292" mass="33130">MKFAIPALLIYFALLPVVRAQTADNAEIKRMYDEDQSARKVASIDWNQLNKDDALRRKRVAELLDSNKVVTGKDFYHGAMIFQHGTDTLASGMAIRLMKKAISLDTTINKWLLAAAIDRDLMRKGMPQVYGTQYVKMGPNARFERYKIDSTKITDEERRAYNVETLAEQKIKERRLNLLPISQYHATAKSVDETIAFIRAEVGKGEGSRYDVSEQGINTFGYQIIKTPEQAVKVFRLNTELYPEAFNTFDSYGECLMLLNRTDEAIPAYEKSLSLNPGNNGAREALAKLKAR</sequence>
<evidence type="ECO:0008006" key="4">
    <source>
        <dbReference type="Google" id="ProtNLM"/>
    </source>
</evidence>
<gene>
    <name evidence="3" type="ORF">ABV298_22295</name>
</gene>